<evidence type="ECO:0000256" key="10">
    <source>
        <dbReference type="ARBA" id="ARBA00022989"/>
    </source>
</evidence>
<sequence>MILMMSMYIMFMKHPITMGTTMLIQTIAISLMMGFFNLNYWYSYILFLIMVSGMLVLFLYMTSVASNELFTPSKKMLLLTIFITLIYFMMIFFLDSFYFNNDNIYKNLNFTISFNKYFNFPNNLIMYLLILHLLFTLLAVVKITNFKKGSLRTSMK</sequence>
<evidence type="ECO:0000256" key="12">
    <source>
        <dbReference type="ARBA" id="ARBA00023128"/>
    </source>
</evidence>
<keyword evidence="5" id="KW-0813">Transport</keyword>
<dbReference type="GO" id="GO:0031966">
    <property type="term" value="C:mitochondrial membrane"/>
    <property type="evidence" value="ECO:0007669"/>
    <property type="project" value="UniProtKB-SubCell"/>
</dbReference>
<evidence type="ECO:0000313" key="17">
    <source>
        <dbReference type="EMBL" id="AND96678.1"/>
    </source>
</evidence>
<keyword evidence="7 16" id="KW-0812">Transmembrane</keyword>
<accession>A0A1X9HF63</accession>
<geneLocation type="mitochondrion" evidence="17"/>
<name>A0A1X9HF63_9SCAR</name>
<dbReference type="PANTHER" id="PTHR11435:SF1">
    <property type="entry name" value="NADH-UBIQUINONE OXIDOREDUCTASE CHAIN 6"/>
    <property type="match status" value="1"/>
</dbReference>
<evidence type="ECO:0000256" key="5">
    <source>
        <dbReference type="ARBA" id="ARBA00022448"/>
    </source>
</evidence>
<comment type="catalytic activity">
    <reaction evidence="15">
        <text>a ubiquinone + NADH + 5 H(+)(in) = a ubiquinol + NAD(+) + 4 H(+)(out)</text>
        <dbReference type="Rhea" id="RHEA:29091"/>
        <dbReference type="Rhea" id="RHEA-COMP:9565"/>
        <dbReference type="Rhea" id="RHEA-COMP:9566"/>
        <dbReference type="ChEBI" id="CHEBI:15378"/>
        <dbReference type="ChEBI" id="CHEBI:16389"/>
        <dbReference type="ChEBI" id="CHEBI:17976"/>
        <dbReference type="ChEBI" id="CHEBI:57540"/>
        <dbReference type="ChEBI" id="CHEBI:57945"/>
        <dbReference type="EC" id="7.1.1.2"/>
    </reaction>
</comment>
<evidence type="ECO:0000256" key="11">
    <source>
        <dbReference type="ARBA" id="ARBA00023027"/>
    </source>
</evidence>
<keyword evidence="8" id="KW-1278">Translocase</keyword>
<comment type="subcellular location">
    <subcellularLocation>
        <location evidence="1">Mitochondrion membrane</location>
        <topology evidence="1">Multi-pass membrane protein</topology>
    </subcellularLocation>
</comment>
<evidence type="ECO:0000256" key="15">
    <source>
        <dbReference type="ARBA" id="ARBA00049551"/>
    </source>
</evidence>
<keyword evidence="11" id="KW-0520">NAD</keyword>
<comment type="similarity">
    <text evidence="2">Belongs to the complex I subunit 6 family.</text>
</comment>
<evidence type="ECO:0000256" key="14">
    <source>
        <dbReference type="ARBA" id="ARBA00031019"/>
    </source>
</evidence>
<feature type="transmembrane region" description="Helical" evidence="16">
    <location>
        <begin position="124"/>
        <end position="146"/>
    </location>
</feature>
<keyword evidence="10 16" id="KW-1133">Transmembrane helix</keyword>
<keyword evidence="9" id="KW-0249">Electron transport</keyword>
<protein>
    <recommendedName>
        <fullName evidence="4">NADH-ubiquinone oxidoreductase chain 6</fullName>
        <ecNumber evidence="3">7.1.1.2</ecNumber>
    </recommendedName>
    <alternativeName>
        <fullName evidence="14">NADH dehydrogenase subunit 6</fullName>
    </alternativeName>
</protein>
<feature type="transmembrane region" description="Helical" evidence="16">
    <location>
        <begin position="44"/>
        <end position="65"/>
    </location>
</feature>
<proteinExistence type="inferred from homology"/>
<evidence type="ECO:0000256" key="8">
    <source>
        <dbReference type="ARBA" id="ARBA00022967"/>
    </source>
</evidence>
<keyword evidence="6" id="KW-0679">Respiratory chain</keyword>
<gene>
    <name evidence="17" type="primary">nad6</name>
</gene>
<dbReference type="PANTHER" id="PTHR11435">
    <property type="entry name" value="NADH UBIQUINONE OXIDOREDUCTASE SUBUNIT ND6"/>
    <property type="match status" value="1"/>
</dbReference>
<evidence type="ECO:0000256" key="6">
    <source>
        <dbReference type="ARBA" id="ARBA00022660"/>
    </source>
</evidence>
<dbReference type="InterPro" id="IPR050269">
    <property type="entry name" value="ComplexI_Subunit6"/>
</dbReference>
<evidence type="ECO:0000256" key="13">
    <source>
        <dbReference type="ARBA" id="ARBA00023136"/>
    </source>
</evidence>
<dbReference type="AlphaFoldDB" id="A0A1X9HF63"/>
<evidence type="ECO:0000256" key="4">
    <source>
        <dbReference type="ARBA" id="ARBA00021095"/>
    </source>
</evidence>
<evidence type="ECO:0000256" key="7">
    <source>
        <dbReference type="ARBA" id="ARBA00022692"/>
    </source>
</evidence>
<evidence type="ECO:0000256" key="16">
    <source>
        <dbReference type="SAM" id="Phobius"/>
    </source>
</evidence>
<dbReference type="GO" id="GO:0008137">
    <property type="term" value="F:NADH dehydrogenase (ubiquinone) activity"/>
    <property type="evidence" value="ECO:0007669"/>
    <property type="project" value="UniProtKB-EC"/>
</dbReference>
<evidence type="ECO:0000256" key="3">
    <source>
        <dbReference type="ARBA" id="ARBA00012944"/>
    </source>
</evidence>
<evidence type="ECO:0000256" key="9">
    <source>
        <dbReference type="ARBA" id="ARBA00022982"/>
    </source>
</evidence>
<keyword evidence="13 16" id="KW-0472">Membrane</keyword>
<keyword evidence="12 17" id="KW-0496">Mitochondrion</keyword>
<reference evidence="17" key="1">
    <citation type="submission" date="2016-02" db="EMBL/GenBank/DDBJ databases">
        <title>Phylogeny of the Onthophagini (Coleoptera:Scarabaeidae).</title>
        <authorList>
            <person name="Thijmen B."/>
            <person name="Alfried V.P."/>
        </authorList>
    </citation>
    <scope>NUCLEOTIDE SEQUENCE</scope>
</reference>
<organism evidence="17">
    <name type="scientific">Eurysternus caribaeus</name>
    <dbReference type="NCBI Taxonomy" id="206866"/>
    <lineage>
        <taxon>Eukaryota</taxon>
        <taxon>Metazoa</taxon>
        <taxon>Ecdysozoa</taxon>
        <taxon>Arthropoda</taxon>
        <taxon>Hexapoda</taxon>
        <taxon>Insecta</taxon>
        <taxon>Pterygota</taxon>
        <taxon>Neoptera</taxon>
        <taxon>Endopterygota</taxon>
        <taxon>Coleoptera</taxon>
        <taxon>Polyphaga</taxon>
        <taxon>Scarabaeiformia</taxon>
        <taxon>Scarabaeidae</taxon>
        <taxon>Scarabaeinae</taxon>
        <taxon>Eurysternini</taxon>
        <taxon>Eurysternus</taxon>
    </lineage>
</organism>
<evidence type="ECO:0000256" key="2">
    <source>
        <dbReference type="ARBA" id="ARBA00005698"/>
    </source>
</evidence>
<dbReference type="EC" id="7.1.1.2" evidence="3"/>
<feature type="transmembrane region" description="Helical" evidence="16">
    <location>
        <begin position="77"/>
        <end position="99"/>
    </location>
</feature>
<dbReference type="EMBL" id="KU739494">
    <property type="protein sequence ID" value="AND96678.1"/>
    <property type="molecule type" value="Genomic_DNA"/>
</dbReference>
<evidence type="ECO:0000256" key="1">
    <source>
        <dbReference type="ARBA" id="ARBA00004225"/>
    </source>
</evidence>